<evidence type="ECO:0000256" key="1">
    <source>
        <dbReference type="SAM" id="Phobius"/>
    </source>
</evidence>
<dbReference type="AlphaFoldDB" id="A0A4Y3WEN0"/>
<organism evidence="2 3">
    <name type="scientific">Nitrobacter winogradskyi</name>
    <name type="common">Nitrobacter agilis</name>
    <dbReference type="NCBI Taxonomy" id="913"/>
    <lineage>
        <taxon>Bacteria</taxon>
        <taxon>Pseudomonadati</taxon>
        <taxon>Pseudomonadota</taxon>
        <taxon>Alphaproteobacteria</taxon>
        <taxon>Hyphomicrobiales</taxon>
        <taxon>Nitrobacteraceae</taxon>
        <taxon>Nitrobacter</taxon>
    </lineage>
</organism>
<comment type="caution">
    <text evidence="2">The sequence shown here is derived from an EMBL/GenBank/DDBJ whole genome shotgun (WGS) entry which is preliminary data.</text>
</comment>
<feature type="transmembrane region" description="Helical" evidence="1">
    <location>
        <begin position="12"/>
        <end position="31"/>
    </location>
</feature>
<keyword evidence="1" id="KW-1133">Transmembrane helix</keyword>
<keyword evidence="1" id="KW-0472">Membrane</keyword>
<protein>
    <submittedName>
        <fullName evidence="2">Uncharacterized protein</fullName>
    </submittedName>
</protein>
<reference evidence="2 3" key="1">
    <citation type="submission" date="2019-06" db="EMBL/GenBank/DDBJ databases">
        <title>Whole genome shotgun sequence of Nitrobacter winogradskyi NBRC 14297.</title>
        <authorList>
            <person name="Hosoyama A."/>
            <person name="Uohara A."/>
            <person name="Ohji S."/>
            <person name="Ichikawa N."/>
        </authorList>
    </citation>
    <scope>NUCLEOTIDE SEQUENCE [LARGE SCALE GENOMIC DNA]</scope>
    <source>
        <strain evidence="2 3">NBRC 14297</strain>
    </source>
</reference>
<dbReference type="Proteomes" id="UP000318825">
    <property type="component" value="Unassembled WGS sequence"/>
</dbReference>
<dbReference type="EMBL" id="BJNF01000039">
    <property type="protein sequence ID" value="GEC15696.1"/>
    <property type="molecule type" value="Genomic_DNA"/>
</dbReference>
<accession>A0A4Y3WEN0</accession>
<keyword evidence="1" id="KW-0812">Transmembrane</keyword>
<evidence type="ECO:0000313" key="3">
    <source>
        <dbReference type="Proteomes" id="UP000318825"/>
    </source>
</evidence>
<evidence type="ECO:0000313" key="2">
    <source>
        <dbReference type="EMBL" id="GEC15696.1"/>
    </source>
</evidence>
<name>A0A4Y3WEN0_NITWI</name>
<gene>
    <name evidence="2" type="ORF">NWI01_15880</name>
</gene>
<sequence>MIPAESAPIMTSAETIAGNITLIFAFIIRILPMQVKLPINRSLLIESQSLIWSLSKMSQDVVL</sequence>
<proteinExistence type="predicted"/>